<dbReference type="Gramene" id="PUZ44482">
    <property type="protein sequence ID" value="PUZ44482"/>
    <property type="gene ID" value="GQ55_8G103800"/>
</dbReference>
<sequence>MQASRNFYFLLSANQHQLLHFPSFLQLVANFNLARHWHQQVADTAPPHAGPGTCLRCRPISSNIKQHFVNLFFSSL</sequence>
<organism evidence="1 2">
    <name type="scientific">Panicum hallii var. hallii</name>
    <dbReference type="NCBI Taxonomy" id="1504633"/>
    <lineage>
        <taxon>Eukaryota</taxon>
        <taxon>Viridiplantae</taxon>
        <taxon>Streptophyta</taxon>
        <taxon>Embryophyta</taxon>
        <taxon>Tracheophyta</taxon>
        <taxon>Spermatophyta</taxon>
        <taxon>Magnoliopsida</taxon>
        <taxon>Liliopsida</taxon>
        <taxon>Poales</taxon>
        <taxon>Poaceae</taxon>
        <taxon>PACMAD clade</taxon>
        <taxon>Panicoideae</taxon>
        <taxon>Panicodae</taxon>
        <taxon>Paniceae</taxon>
        <taxon>Panicinae</taxon>
        <taxon>Panicum</taxon>
        <taxon>Panicum sect. Panicum</taxon>
    </lineage>
</organism>
<reference evidence="1 2" key="1">
    <citation type="submission" date="2018-04" db="EMBL/GenBank/DDBJ databases">
        <title>WGS assembly of Panicum hallii var. hallii HAL2.</title>
        <authorList>
            <person name="Lovell J."/>
            <person name="Jenkins J."/>
            <person name="Lowry D."/>
            <person name="Mamidi S."/>
            <person name="Sreedasyam A."/>
            <person name="Weng X."/>
            <person name="Barry K."/>
            <person name="Bonette J."/>
            <person name="Campitelli B."/>
            <person name="Daum C."/>
            <person name="Gordon S."/>
            <person name="Gould B."/>
            <person name="Lipzen A."/>
            <person name="MacQueen A."/>
            <person name="Palacio-Mejia J."/>
            <person name="Plott C."/>
            <person name="Shakirov E."/>
            <person name="Shu S."/>
            <person name="Yoshinaga Y."/>
            <person name="Zane M."/>
            <person name="Rokhsar D."/>
            <person name="Grimwood J."/>
            <person name="Schmutz J."/>
            <person name="Juenger T."/>
        </authorList>
    </citation>
    <scope>NUCLEOTIDE SEQUENCE [LARGE SCALE GENOMIC DNA]</scope>
    <source>
        <strain evidence="2">cv. HAL2</strain>
    </source>
</reference>
<evidence type="ECO:0000313" key="1">
    <source>
        <dbReference type="EMBL" id="PUZ44482.1"/>
    </source>
</evidence>
<proteinExistence type="predicted"/>
<accession>A0A2T7CMC9</accession>
<dbReference type="AlphaFoldDB" id="A0A2T7CMC9"/>
<name>A0A2T7CMC9_9POAL</name>
<gene>
    <name evidence="1" type="ORF">GQ55_8G103800</name>
</gene>
<keyword evidence="2" id="KW-1185">Reference proteome</keyword>
<evidence type="ECO:0000313" key="2">
    <source>
        <dbReference type="Proteomes" id="UP000244336"/>
    </source>
</evidence>
<protein>
    <submittedName>
        <fullName evidence="1">Uncharacterized protein</fullName>
    </submittedName>
</protein>
<dbReference type="EMBL" id="CM009756">
    <property type="protein sequence ID" value="PUZ44482.1"/>
    <property type="molecule type" value="Genomic_DNA"/>
</dbReference>
<dbReference type="Proteomes" id="UP000244336">
    <property type="component" value="Chromosome 8"/>
</dbReference>